<keyword evidence="2" id="KW-1185">Reference proteome</keyword>
<evidence type="ECO:0000313" key="3">
    <source>
        <dbReference type="WBParaSite" id="sdigi.contig1.g88.t1"/>
    </source>
</evidence>
<evidence type="ECO:0000256" key="1">
    <source>
        <dbReference type="SAM" id="MobiDB-lite"/>
    </source>
</evidence>
<feature type="compositionally biased region" description="Basic and acidic residues" evidence="1">
    <location>
        <begin position="176"/>
        <end position="190"/>
    </location>
</feature>
<feature type="region of interest" description="Disordered" evidence="1">
    <location>
        <begin position="165"/>
        <end position="196"/>
    </location>
</feature>
<organism evidence="2 3">
    <name type="scientific">Setaria digitata</name>
    <dbReference type="NCBI Taxonomy" id="48799"/>
    <lineage>
        <taxon>Eukaryota</taxon>
        <taxon>Metazoa</taxon>
        <taxon>Ecdysozoa</taxon>
        <taxon>Nematoda</taxon>
        <taxon>Chromadorea</taxon>
        <taxon>Rhabditida</taxon>
        <taxon>Spirurina</taxon>
        <taxon>Spiruromorpha</taxon>
        <taxon>Filarioidea</taxon>
        <taxon>Setariidae</taxon>
        <taxon>Setaria</taxon>
    </lineage>
</organism>
<dbReference type="AlphaFoldDB" id="A0A915PBG7"/>
<proteinExistence type="predicted"/>
<dbReference type="WBParaSite" id="sdigi.contig1.g88.t1">
    <property type="protein sequence ID" value="sdigi.contig1.g88.t1"/>
    <property type="gene ID" value="sdigi.contig1.g88"/>
</dbReference>
<accession>A0A915PBG7</accession>
<reference evidence="3" key="1">
    <citation type="submission" date="2022-11" db="UniProtKB">
        <authorList>
            <consortium name="WormBaseParasite"/>
        </authorList>
    </citation>
    <scope>IDENTIFICATION</scope>
</reference>
<sequence>MLTKKKVLLEMSENELEAVIKVIFPGRSLRKHTKLDLQEEGIHWLLNNGLRLSHEFILIELGDGSYGVLTHKNKCSCCQRSVLSKFHKVSMLPSILGIEKILASQFGIEIYSVEGENHRMAGVVKITSTTNEMERSVVAEEQIKFEDNLKPSAISTATIIGEQPLPRSLSVGDNTTKADEGSRKTDREGNNKQQKGGLSLCCTELGTCCISLLGNC</sequence>
<evidence type="ECO:0000313" key="2">
    <source>
        <dbReference type="Proteomes" id="UP000887581"/>
    </source>
</evidence>
<dbReference type="Proteomes" id="UP000887581">
    <property type="component" value="Unplaced"/>
</dbReference>
<name>A0A915PBG7_9BILA</name>
<protein>
    <submittedName>
        <fullName evidence="3">DUF4283 domain-containing protein</fullName>
    </submittedName>
</protein>